<comment type="caution">
    <text evidence="1">The sequence shown here is derived from an EMBL/GenBank/DDBJ whole genome shotgun (WGS) entry which is preliminary data.</text>
</comment>
<dbReference type="SUPFAM" id="SSF52047">
    <property type="entry name" value="RNI-like"/>
    <property type="match status" value="1"/>
</dbReference>
<evidence type="ECO:0000313" key="2">
    <source>
        <dbReference type="Proteomes" id="UP001418222"/>
    </source>
</evidence>
<dbReference type="InterPro" id="IPR032675">
    <property type="entry name" value="LRR_dom_sf"/>
</dbReference>
<reference evidence="1 2" key="1">
    <citation type="journal article" date="2022" name="Nat. Plants">
        <title>Genomes of leafy and leafless Platanthera orchids illuminate the evolution of mycoheterotrophy.</title>
        <authorList>
            <person name="Li M.H."/>
            <person name="Liu K.W."/>
            <person name="Li Z."/>
            <person name="Lu H.C."/>
            <person name="Ye Q.L."/>
            <person name="Zhang D."/>
            <person name="Wang J.Y."/>
            <person name="Li Y.F."/>
            <person name="Zhong Z.M."/>
            <person name="Liu X."/>
            <person name="Yu X."/>
            <person name="Liu D.K."/>
            <person name="Tu X.D."/>
            <person name="Liu B."/>
            <person name="Hao Y."/>
            <person name="Liao X.Y."/>
            <person name="Jiang Y.T."/>
            <person name="Sun W.H."/>
            <person name="Chen J."/>
            <person name="Chen Y.Q."/>
            <person name="Ai Y."/>
            <person name="Zhai J.W."/>
            <person name="Wu S.S."/>
            <person name="Zhou Z."/>
            <person name="Hsiao Y.Y."/>
            <person name="Wu W.L."/>
            <person name="Chen Y.Y."/>
            <person name="Lin Y.F."/>
            <person name="Hsu J.L."/>
            <person name="Li C.Y."/>
            <person name="Wang Z.W."/>
            <person name="Zhao X."/>
            <person name="Zhong W.Y."/>
            <person name="Ma X.K."/>
            <person name="Ma L."/>
            <person name="Huang J."/>
            <person name="Chen G.Z."/>
            <person name="Huang M.Z."/>
            <person name="Huang L."/>
            <person name="Peng D.H."/>
            <person name="Luo Y.B."/>
            <person name="Zou S.Q."/>
            <person name="Chen S.P."/>
            <person name="Lan S."/>
            <person name="Tsai W.C."/>
            <person name="Van de Peer Y."/>
            <person name="Liu Z.J."/>
        </authorList>
    </citation>
    <scope>NUCLEOTIDE SEQUENCE [LARGE SCALE GENOMIC DNA]</scope>
    <source>
        <strain evidence="1">Lor287</strain>
    </source>
</reference>
<dbReference type="Gene3D" id="1.20.1280.50">
    <property type="match status" value="1"/>
</dbReference>
<gene>
    <name evidence="1" type="ORF">KSP39_PZI000382</name>
</gene>
<evidence type="ECO:0000313" key="1">
    <source>
        <dbReference type="EMBL" id="KAK8957089.1"/>
    </source>
</evidence>
<proteinExistence type="predicted"/>
<accession>A0AAP0GFI8</accession>
<sequence length="290" mass="33677">MEQKLIHQPIWIQKNTASWSCLEMDCLVEIFMKLNLDDLTLAVPFVCKSWFLAASHPLCWRKLDFRRLDLLPWSPFSKSFALRHSLHYFSFTYFLKLAVGRSFKSVTELRFPLKLASLDDLVFSSNECPKLKSVALPILSTDDEAMISELVCNWKDLERLEMESMPLNFPELVKKMSICCKKISEIAVSGEVREEDAAAIASYLPKLKKLDLSDSYLKKKDLFVIVRGCRELEELNVNGCFGFEEDDKEIKSKVSGIRNFKSQGCKLYCEDAYEFCDWWDEYPQLNGYVF</sequence>
<dbReference type="PANTHER" id="PTHR38926:SF5">
    <property type="entry name" value="F-BOX AND LEUCINE-RICH REPEAT PROTEIN 6"/>
    <property type="match status" value="1"/>
</dbReference>
<keyword evidence="2" id="KW-1185">Reference proteome</keyword>
<dbReference type="PANTHER" id="PTHR38926">
    <property type="entry name" value="F-BOX DOMAIN CONTAINING PROTEIN, EXPRESSED"/>
    <property type="match status" value="1"/>
</dbReference>
<protein>
    <recommendedName>
        <fullName evidence="3">F-box/LRR-repeat protein</fullName>
    </recommendedName>
</protein>
<evidence type="ECO:0008006" key="3">
    <source>
        <dbReference type="Google" id="ProtNLM"/>
    </source>
</evidence>
<name>A0AAP0GFI8_9ASPA</name>
<dbReference type="EMBL" id="JBBWWQ010000001">
    <property type="protein sequence ID" value="KAK8957089.1"/>
    <property type="molecule type" value="Genomic_DNA"/>
</dbReference>
<dbReference type="Proteomes" id="UP001418222">
    <property type="component" value="Unassembled WGS sequence"/>
</dbReference>
<organism evidence="1 2">
    <name type="scientific">Platanthera zijinensis</name>
    <dbReference type="NCBI Taxonomy" id="2320716"/>
    <lineage>
        <taxon>Eukaryota</taxon>
        <taxon>Viridiplantae</taxon>
        <taxon>Streptophyta</taxon>
        <taxon>Embryophyta</taxon>
        <taxon>Tracheophyta</taxon>
        <taxon>Spermatophyta</taxon>
        <taxon>Magnoliopsida</taxon>
        <taxon>Liliopsida</taxon>
        <taxon>Asparagales</taxon>
        <taxon>Orchidaceae</taxon>
        <taxon>Orchidoideae</taxon>
        <taxon>Orchideae</taxon>
        <taxon>Orchidinae</taxon>
        <taxon>Platanthera</taxon>
    </lineage>
</organism>
<dbReference type="Gene3D" id="3.80.10.10">
    <property type="entry name" value="Ribonuclease Inhibitor"/>
    <property type="match status" value="1"/>
</dbReference>
<dbReference type="AlphaFoldDB" id="A0AAP0GFI8"/>